<sequence length="87" mass="9311">MNRAQLIGLTLPQPTRAPLAWLKADELPVAFRACFLCMHGADAGIERVCNHPALLEFGAPQPVAIVRAWGGGCGPDAQHHCDRPEAS</sequence>
<organism evidence="1 2">
    <name type="scientific">Pelomonas dachongensis</name>
    <dbReference type="NCBI Taxonomy" id="3299029"/>
    <lineage>
        <taxon>Bacteria</taxon>
        <taxon>Pseudomonadati</taxon>
        <taxon>Pseudomonadota</taxon>
        <taxon>Betaproteobacteria</taxon>
        <taxon>Burkholderiales</taxon>
        <taxon>Sphaerotilaceae</taxon>
        <taxon>Roseateles</taxon>
    </lineage>
</organism>
<protein>
    <submittedName>
        <fullName evidence="1">Uncharacterized protein</fullName>
    </submittedName>
</protein>
<evidence type="ECO:0000313" key="2">
    <source>
        <dbReference type="Proteomes" id="UP001606300"/>
    </source>
</evidence>
<comment type="caution">
    <text evidence="1">The sequence shown here is derived from an EMBL/GenBank/DDBJ whole genome shotgun (WGS) entry which is preliminary data.</text>
</comment>
<dbReference type="EMBL" id="JBIGHY010000002">
    <property type="protein sequence ID" value="MFG6413827.1"/>
    <property type="molecule type" value="Genomic_DNA"/>
</dbReference>
<evidence type="ECO:0000313" key="1">
    <source>
        <dbReference type="EMBL" id="MFG6413827.1"/>
    </source>
</evidence>
<dbReference type="RefSeq" id="WP_394469902.1">
    <property type="nucleotide sequence ID" value="NZ_JBIGHY010000002.1"/>
</dbReference>
<proteinExistence type="predicted"/>
<keyword evidence="2" id="KW-1185">Reference proteome</keyword>
<reference evidence="1 2" key="1">
    <citation type="submission" date="2024-09" db="EMBL/GenBank/DDBJ databases">
        <title>Novel species of the genus Pelomonas and Roseateles isolated from streams.</title>
        <authorList>
            <person name="Lu H."/>
        </authorList>
    </citation>
    <scope>NUCLEOTIDE SEQUENCE [LARGE SCALE GENOMIC DNA]</scope>
    <source>
        <strain evidence="1 2">DC23W</strain>
    </source>
</reference>
<accession>A0ABW7EK45</accession>
<gene>
    <name evidence="1" type="ORF">ACG02S_07925</name>
</gene>
<name>A0ABW7EK45_9BURK</name>
<dbReference type="Proteomes" id="UP001606300">
    <property type="component" value="Unassembled WGS sequence"/>
</dbReference>